<proteinExistence type="predicted"/>
<dbReference type="PIRSF" id="PIRSF016493">
    <property type="entry name" value="Glycyl_aminpptds"/>
    <property type="match status" value="1"/>
</dbReference>
<gene>
    <name evidence="3" type="ORF">SAMN04488029_1670</name>
</gene>
<keyword evidence="3" id="KW-0378">Hydrolase</keyword>
<dbReference type="GO" id="GO:0008237">
    <property type="term" value="F:metallopeptidase activity"/>
    <property type="evidence" value="ECO:0007669"/>
    <property type="project" value="UniProtKB-KW"/>
</dbReference>
<dbReference type="InterPro" id="IPR024191">
    <property type="entry name" value="Peptidase_M61"/>
</dbReference>
<evidence type="ECO:0000313" key="3">
    <source>
        <dbReference type="EMBL" id="SMD33793.1"/>
    </source>
</evidence>
<evidence type="ECO:0000313" key="4">
    <source>
        <dbReference type="Proteomes" id="UP000192472"/>
    </source>
</evidence>
<dbReference type="Pfam" id="PF05299">
    <property type="entry name" value="Peptidase_M61"/>
    <property type="match status" value="1"/>
</dbReference>
<keyword evidence="4" id="KW-1185">Reference proteome</keyword>
<name>A0A1W2GAZ2_REIFA</name>
<accession>A0A1W2GAZ2</accession>
<dbReference type="Gene3D" id="1.10.390.10">
    <property type="entry name" value="Neutral Protease Domain 2"/>
    <property type="match status" value="1"/>
</dbReference>
<evidence type="ECO:0000259" key="1">
    <source>
        <dbReference type="Pfam" id="PF05299"/>
    </source>
</evidence>
<dbReference type="SUPFAM" id="SSF55486">
    <property type="entry name" value="Metalloproteases ('zincins'), catalytic domain"/>
    <property type="match status" value="1"/>
</dbReference>
<dbReference type="STRING" id="692418.SAMN04488029_1670"/>
<dbReference type="InterPro" id="IPR027268">
    <property type="entry name" value="Peptidase_M4/M1_CTD_sf"/>
</dbReference>
<dbReference type="GO" id="GO:0006508">
    <property type="term" value="P:proteolysis"/>
    <property type="evidence" value="ECO:0007669"/>
    <property type="project" value="UniProtKB-KW"/>
</dbReference>
<dbReference type="InterPro" id="IPR040756">
    <property type="entry name" value="Peptidase_M61_N"/>
</dbReference>
<keyword evidence="3" id="KW-0482">Metalloprotease</keyword>
<dbReference type="AlphaFoldDB" id="A0A1W2GAZ2"/>
<dbReference type="Pfam" id="PF17899">
    <property type="entry name" value="Peptidase_M61_N"/>
    <property type="match status" value="1"/>
</dbReference>
<keyword evidence="3" id="KW-0645">Protease</keyword>
<dbReference type="EMBL" id="FWYF01000002">
    <property type="protein sequence ID" value="SMD33793.1"/>
    <property type="molecule type" value="Genomic_DNA"/>
</dbReference>
<reference evidence="3 4" key="1">
    <citation type="submission" date="2017-04" db="EMBL/GenBank/DDBJ databases">
        <authorList>
            <person name="Afonso C.L."/>
            <person name="Miller P.J."/>
            <person name="Scott M.A."/>
            <person name="Spackman E."/>
            <person name="Goraichik I."/>
            <person name="Dimitrov K.M."/>
            <person name="Suarez D.L."/>
            <person name="Swayne D.E."/>
        </authorList>
    </citation>
    <scope>NUCLEOTIDE SEQUENCE [LARGE SCALE GENOMIC DNA]</scope>
    <source>
        <strain evidence="3 4">DSM 26133</strain>
    </source>
</reference>
<dbReference type="Proteomes" id="UP000192472">
    <property type="component" value="Unassembled WGS sequence"/>
</dbReference>
<sequence>MIYPFQILNICANKHKIMIDCRISFPNPLTHLLHIELKFEVSNQPTLDLILPAWRPGRYELAPFVENIQKFSVTNSSGGLLGWEKTQPNIWTVDTNQSNEITVGYQYYANKMDAGNSVLDDRQIYINFINCIFYTEKHTAESINLTVDIPKDYLVSCSLTQTNLGQFNAADYFQLVDSPLLASPDLKILDYQVKGSQFSIAILGDCPYSDEKIIEDFKKFSECQIATMDGFPTKQYDFIIQSLDYTHYHGVEHQNSTILVLGPNDEANKASYYGKLMGVASHELFHTWNVTRIRPKEMSPYQFDSETMTKTGFVTEGFTTYYGDLFLKQSGVFSQAEYFKELNTLFSRHFENYGRHESTLIQSSQNLWVDGYKNLFPPKKVSIYVKGALCSLILDLTIRKHTNNESTLIDIVKALFQNHTYVQGGYTQEQVYAILVDFGGENIKPLLHTLYETTASLDTYLKEALSYVGCELTSRAHSNELTSKLGIKCLDHKITEIAPGSHTEEYLSVGDEILELNGKNFNEEEIILSDQVIFKIKRGSRILGIEVPITSSNYYGSYDISVLVGAGEQQLKNLSLWLGNNKK</sequence>
<dbReference type="InterPro" id="IPR007963">
    <property type="entry name" value="Peptidase_M61_catalytic"/>
</dbReference>
<feature type="domain" description="Peptidase M61 catalytic" evidence="1">
    <location>
        <begin position="276"/>
        <end position="389"/>
    </location>
</feature>
<dbReference type="Gene3D" id="2.60.40.3650">
    <property type="match status" value="1"/>
</dbReference>
<protein>
    <submittedName>
        <fullName evidence="3">Predicted metalloprotease, contains C-terminal PDZ domain</fullName>
    </submittedName>
</protein>
<organism evidence="3 4">
    <name type="scientific">Reichenbachiella faecimaris</name>
    <dbReference type="NCBI Taxonomy" id="692418"/>
    <lineage>
        <taxon>Bacteria</taxon>
        <taxon>Pseudomonadati</taxon>
        <taxon>Bacteroidota</taxon>
        <taxon>Cytophagia</taxon>
        <taxon>Cytophagales</taxon>
        <taxon>Reichenbachiellaceae</taxon>
        <taxon>Reichenbachiella</taxon>
    </lineage>
</organism>
<feature type="domain" description="Peptidase M61 N-terminal" evidence="2">
    <location>
        <begin position="22"/>
        <end position="183"/>
    </location>
</feature>
<evidence type="ECO:0000259" key="2">
    <source>
        <dbReference type="Pfam" id="PF17899"/>
    </source>
</evidence>